<evidence type="ECO:0000313" key="9">
    <source>
        <dbReference type="Proteomes" id="UP000035368"/>
    </source>
</evidence>
<feature type="region of interest" description="Disordered" evidence="5">
    <location>
        <begin position="55"/>
        <end position="116"/>
    </location>
</feature>
<evidence type="ECO:0000313" key="8">
    <source>
        <dbReference type="EMBL" id="AKK04309.1"/>
    </source>
</evidence>
<feature type="compositionally biased region" description="Low complexity" evidence="5">
    <location>
        <begin position="79"/>
        <end position="98"/>
    </location>
</feature>
<keyword evidence="3" id="KW-0732">Signal</keyword>
<organism evidence="8 9">
    <name type="scientific">Corynebacterium epidermidicanis</name>
    <dbReference type="NCBI Taxonomy" id="1050174"/>
    <lineage>
        <taxon>Bacteria</taxon>
        <taxon>Bacillati</taxon>
        <taxon>Actinomycetota</taxon>
        <taxon>Actinomycetes</taxon>
        <taxon>Mycobacteriales</taxon>
        <taxon>Corynebacteriaceae</taxon>
        <taxon>Corynebacterium</taxon>
    </lineage>
</organism>
<dbReference type="KEGG" id="cei:CEPID_12435"/>
<dbReference type="PATRIC" id="fig|1050174.4.peg.2510"/>
<sequence length="155" mass="15547">MTIKDKDGKVIHTETVKVTVTDKKPSGSSELPDWVLPVVIGTGVVAAIIGGAQLSSDGSSTSSGTGAQPAPAPAPAPAKPAEQAPQQQAPQKGMPQGANQKGIPADQAGQPAKAQPKKGLLANTGVESLATILGSGVLAMLLGGAFLAIRRRKEN</sequence>
<dbReference type="Proteomes" id="UP000035368">
    <property type="component" value="Chromosome"/>
</dbReference>
<accession>A0A0G3GT60</accession>
<evidence type="ECO:0000256" key="2">
    <source>
        <dbReference type="ARBA" id="ARBA00022525"/>
    </source>
</evidence>
<name>A0A0G3GT60_9CORY</name>
<keyword evidence="1" id="KW-0134">Cell wall</keyword>
<dbReference type="InterPro" id="IPR019931">
    <property type="entry name" value="LPXTG_anchor"/>
</dbReference>
<dbReference type="PROSITE" id="PS50847">
    <property type="entry name" value="GRAM_POS_ANCHORING"/>
    <property type="match status" value="1"/>
</dbReference>
<dbReference type="NCBIfam" id="TIGR01167">
    <property type="entry name" value="LPXTG_anchor"/>
    <property type="match status" value="1"/>
</dbReference>
<keyword evidence="6" id="KW-1133">Transmembrane helix</keyword>
<reference evidence="8 9" key="1">
    <citation type="submission" date="2015-05" db="EMBL/GenBank/DDBJ databases">
        <title>Complete genome sequence of Corynebacterium epidermidicanis DSM 45586, isolated from the skin of a dog suffering from pruritus.</title>
        <authorList>
            <person name="Ruckert C."/>
            <person name="Albersmeier A."/>
            <person name="Winkler A."/>
            <person name="Tauch A."/>
        </authorList>
    </citation>
    <scope>NUCLEOTIDE SEQUENCE [LARGE SCALE GENOMIC DNA]</scope>
    <source>
        <strain evidence="8 9">DSM 45586</strain>
    </source>
</reference>
<evidence type="ECO:0000256" key="3">
    <source>
        <dbReference type="ARBA" id="ARBA00022729"/>
    </source>
</evidence>
<gene>
    <name evidence="8" type="ORF">CEPID_12435</name>
</gene>
<feature type="compositionally biased region" description="Low complexity" evidence="5">
    <location>
        <begin position="55"/>
        <end position="69"/>
    </location>
</feature>
<feature type="domain" description="Gram-positive cocci surface proteins LPxTG" evidence="7">
    <location>
        <begin position="121"/>
        <end position="155"/>
    </location>
</feature>
<keyword evidence="6" id="KW-0812">Transmembrane</keyword>
<evidence type="ECO:0000256" key="5">
    <source>
        <dbReference type="SAM" id="MobiDB-lite"/>
    </source>
</evidence>
<keyword evidence="4" id="KW-0572">Peptidoglycan-anchor</keyword>
<keyword evidence="2" id="KW-0964">Secreted</keyword>
<evidence type="ECO:0000256" key="4">
    <source>
        <dbReference type="ARBA" id="ARBA00023088"/>
    </source>
</evidence>
<dbReference type="STRING" id="1050174.CEPID_12435"/>
<feature type="transmembrane region" description="Helical" evidence="6">
    <location>
        <begin position="34"/>
        <end position="54"/>
    </location>
</feature>
<evidence type="ECO:0000256" key="6">
    <source>
        <dbReference type="SAM" id="Phobius"/>
    </source>
</evidence>
<evidence type="ECO:0000259" key="7">
    <source>
        <dbReference type="PROSITE" id="PS50847"/>
    </source>
</evidence>
<keyword evidence="9" id="KW-1185">Reference proteome</keyword>
<dbReference type="EMBL" id="CP011541">
    <property type="protein sequence ID" value="AKK04309.1"/>
    <property type="molecule type" value="Genomic_DNA"/>
</dbReference>
<feature type="transmembrane region" description="Helical" evidence="6">
    <location>
        <begin position="129"/>
        <end position="149"/>
    </location>
</feature>
<keyword evidence="6" id="KW-0472">Membrane</keyword>
<protein>
    <recommendedName>
        <fullName evidence="7">Gram-positive cocci surface proteins LPxTG domain-containing protein</fullName>
    </recommendedName>
</protein>
<proteinExistence type="predicted"/>
<evidence type="ECO:0000256" key="1">
    <source>
        <dbReference type="ARBA" id="ARBA00022512"/>
    </source>
</evidence>
<dbReference type="AlphaFoldDB" id="A0A0G3GT60"/>